<proteinExistence type="predicted"/>
<evidence type="ECO:0000313" key="2">
    <source>
        <dbReference type="EMBL" id="KRR27234.1"/>
    </source>
</evidence>
<dbReference type="AlphaFoldDB" id="A0A0R3N4C5"/>
<accession>A0A0R3N4C5</accession>
<gene>
    <name evidence="2" type="ORF">CQ13_22490</name>
</gene>
<keyword evidence="3" id="KW-1185">Reference proteome</keyword>
<dbReference type="EMBL" id="LLYA01000113">
    <property type="protein sequence ID" value="KRR27234.1"/>
    <property type="molecule type" value="Genomic_DNA"/>
</dbReference>
<sequence length="246" mass="26360">MKPFLRWMIVDGRQDPYSGGRDRSRTGKTPVWLFSCAAQQSPALPGEGEGMRIAGWSFGKFEARLAVLPAIAIVGCVVWLMLPQASDAESRSAATPSEVAAVTQGTDDPAATQATMPTPGPSASTDPNQAFSATLPLDIAPPETVAPATSPLDGLKIISQSWRRGGLGSKALVTFTLRNTNDYAVRDIEIACNFIRRDGSHLTARRRIIPDTVNMKSRKRYAGMLVGFVNVNANKAKCSLVTASRV</sequence>
<dbReference type="Proteomes" id="UP000052023">
    <property type="component" value="Unassembled WGS sequence"/>
</dbReference>
<protein>
    <submittedName>
        <fullName evidence="2">Uncharacterized protein</fullName>
    </submittedName>
</protein>
<feature type="region of interest" description="Disordered" evidence="1">
    <location>
        <begin position="90"/>
        <end position="130"/>
    </location>
</feature>
<name>A0A0R3N4C5_9BRAD</name>
<reference evidence="2 3" key="1">
    <citation type="submission" date="2014-03" db="EMBL/GenBank/DDBJ databases">
        <title>Bradyrhizobium valentinum sp. nov., isolated from effective nodules of Lupinus mariae-josephae, a lupine endemic of basic-lime soils in Eastern Spain.</title>
        <authorList>
            <person name="Duran D."/>
            <person name="Rey L."/>
            <person name="Navarro A."/>
            <person name="Busquets A."/>
            <person name="Imperial J."/>
            <person name="Ruiz-Argueso T."/>
        </authorList>
    </citation>
    <scope>NUCLEOTIDE SEQUENCE [LARGE SCALE GENOMIC DNA]</scope>
    <source>
        <strain evidence="2 3">Ro19</strain>
    </source>
</reference>
<organism evidence="2 3">
    <name type="scientific">Bradyrhizobium retamae</name>
    <dbReference type="NCBI Taxonomy" id="1300035"/>
    <lineage>
        <taxon>Bacteria</taxon>
        <taxon>Pseudomonadati</taxon>
        <taxon>Pseudomonadota</taxon>
        <taxon>Alphaproteobacteria</taxon>
        <taxon>Hyphomicrobiales</taxon>
        <taxon>Nitrobacteraceae</taxon>
        <taxon>Bradyrhizobium</taxon>
    </lineage>
</organism>
<evidence type="ECO:0000256" key="1">
    <source>
        <dbReference type="SAM" id="MobiDB-lite"/>
    </source>
</evidence>
<evidence type="ECO:0000313" key="3">
    <source>
        <dbReference type="Proteomes" id="UP000052023"/>
    </source>
</evidence>
<feature type="compositionally biased region" description="Polar residues" evidence="1">
    <location>
        <begin position="112"/>
        <end position="130"/>
    </location>
</feature>
<comment type="caution">
    <text evidence="2">The sequence shown here is derived from an EMBL/GenBank/DDBJ whole genome shotgun (WGS) entry which is preliminary data.</text>
</comment>